<dbReference type="GO" id="GO:0005524">
    <property type="term" value="F:ATP binding"/>
    <property type="evidence" value="ECO:0007669"/>
    <property type="project" value="UniProtKB-UniRule"/>
</dbReference>
<dbReference type="GO" id="GO:0016887">
    <property type="term" value="F:ATP hydrolysis activity"/>
    <property type="evidence" value="ECO:0007669"/>
    <property type="project" value="RHEA"/>
</dbReference>
<evidence type="ECO:0000313" key="14">
    <source>
        <dbReference type="EMBL" id="OCL25967.1"/>
    </source>
</evidence>
<name>A0A1C0A6T6_9FIRM</name>
<dbReference type="Pfam" id="PF13361">
    <property type="entry name" value="UvrD_C"/>
    <property type="match status" value="1"/>
</dbReference>
<dbReference type="AlphaFoldDB" id="A0A1C0A6T6"/>
<feature type="domain" description="UvrD-like helicase C-terminal" evidence="13">
    <location>
        <begin position="290"/>
        <end position="579"/>
    </location>
</feature>
<dbReference type="PANTHER" id="PTHR11070">
    <property type="entry name" value="UVRD / RECB / PCRA DNA HELICASE FAMILY MEMBER"/>
    <property type="match status" value="1"/>
</dbReference>
<dbReference type="InterPro" id="IPR000212">
    <property type="entry name" value="DNA_helicase_UvrD/REP"/>
</dbReference>
<evidence type="ECO:0000256" key="10">
    <source>
        <dbReference type="ARBA" id="ARBA00048988"/>
    </source>
</evidence>
<evidence type="ECO:0000256" key="7">
    <source>
        <dbReference type="ARBA" id="ARBA00023235"/>
    </source>
</evidence>
<comment type="caution">
    <text evidence="14">The sequence shown here is derived from an EMBL/GenBank/DDBJ whole genome shotgun (WGS) entry which is preliminary data.</text>
</comment>
<sequence>MNLSLALNAKQLEAVKTTEGPVLVLAGAGSGKTRALTYRIAYLINKDVDPYNILTLTFTNKAAEDMKRKVEELIGDISKRMWMGTFHSVCVRIISQNIKALGYDSGFVIYDQNESKDLVSDIILTMNLDKEKYDAKIVLNMINKAKMNMWSKRELINNYLEIGGGSEEFYQNIGDVYLKYNEVLKDNNAFDFNDLIGKTIELFESNEDILKRYQDRFKYILIDEYQDTSPFQYKLASMLAGKHQNIFVVGDDYQSIYKFRGADMENILNFNEDYPECKTIKLEQNYRSKKNIIEASNALISNNYRQFDKKAWTEKDEGEPIIICEALNEYGEADYVAEEIDNLIRFTNYSYNDVAILYRSNHQSRVLEEAFIRRRIPYHIVGGLGFYDRKEIKDIISYLKVAVNPQDTIALKRIVNAPKRGIGAKTLDKLINHAQKYVPEFNLFSFSQEDNSLGLFDVMKDPTGVSGIGKKTAERIKQFRRDLEDVITVKESRITLPEKVDKIMKVSGYQAMLELDGSETALNRLDNLAEFLALTENYYNKNQDRDLEDFVRDLKLLSDQDDMNNSNQIKMMTVHASKGLEFPVIFIVGMEEDTFPHYRSVKTGMLEEIEEERRLCYVAMTRAADRLFMTYARERQRYGETRSMTPSRFLDEIPTELILEGNHYRNL</sequence>
<protein>
    <recommendedName>
        <fullName evidence="9">DNA 3'-5' helicase</fullName>
        <ecNumber evidence="9">5.6.2.4</ecNumber>
    </recommendedName>
</protein>
<evidence type="ECO:0000256" key="8">
    <source>
        <dbReference type="ARBA" id="ARBA00034617"/>
    </source>
</evidence>
<dbReference type="Gene3D" id="1.10.486.10">
    <property type="entry name" value="PCRA, domain 4"/>
    <property type="match status" value="1"/>
</dbReference>
<keyword evidence="4 11" id="KW-0347">Helicase</keyword>
<dbReference type="OrthoDB" id="9810135at2"/>
<keyword evidence="5 11" id="KW-0067">ATP-binding</keyword>
<dbReference type="CDD" id="cd18807">
    <property type="entry name" value="SF1_C_UvrD"/>
    <property type="match status" value="1"/>
</dbReference>
<evidence type="ECO:0000256" key="4">
    <source>
        <dbReference type="ARBA" id="ARBA00022806"/>
    </source>
</evidence>
<reference evidence="14" key="1">
    <citation type="submission" date="2016-07" db="EMBL/GenBank/DDBJ databases">
        <authorList>
            <person name="Dong Y."/>
            <person name="Sanford R.A."/>
            <person name="Fouke B.W."/>
        </authorList>
    </citation>
    <scope>NUCLEOTIDE SEQUENCE</scope>
    <source>
        <strain evidence="14">Z6</strain>
    </source>
</reference>
<dbReference type="RefSeq" id="WP_068717309.1">
    <property type="nucleotide sequence ID" value="NZ_LWDV01000009.1"/>
</dbReference>
<evidence type="ECO:0000313" key="15">
    <source>
        <dbReference type="Proteomes" id="UP000093514"/>
    </source>
</evidence>
<evidence type="ECO:0000256" key="1">
    <source>
        <dbReference type="ARBA" id="ARBA00009922"/>
    </source>
</evidence>
<dbReference type="GO" id="GO:0005829">
    <property type="term" value="C:cytosol"/>
    <property type="evidence" value="ECO:0007669"/>
    <property type="project" value="TreeGrafter"/>
</dbReference>
<comment type="similarity">
    <text evidence="1">Belongs to the helicase family. UvrD subfamily.</text>
</comment>
<dbReference type="Pfam" id="PF00580">
    <property type="entry name" value="UvrD-helicase"/>
    <property type="match status" value="1"/>
</dbReference>
<dbReference type="PANTHER" id="PTHR11070:SF2">
    <property type="entry name" value="ATP-DEPENDENT DNA HELICASE SRS2"/>
    <property type="match status" value="1"/>
</dbReference>
<evidence type="ECO:0000256" key="6">
    <source>
        <dbReference type="ARBA" id="ARBA00023125"/>
    </source>
</evidence>
<comment type="catalytic activity">
    <reaction evidence="10">
        <text>ATP + H2O = ADP + phosphate + H(+)</text>
        <dbReference type="Rhea" id="RHEA:13065"/>
        <dbReference type="ChEBI" id="CHEBI:15377"/>
        <dbReference type="ChEBI" id="CHEBI:15378"/>
        <dbReference type="ChEBI" id="CHEBI:30616"/>
        <dbReference type="ChEBI" id="CHEBI:43474"/>
        <dbReference type="ChEBI" id="CHEBI:456216"/>
        <dbReference type="EC" id="5.6.2.4"/>
    </reaction>
</comment>
<dbReference type="CDD" id="cd17932">
    <property type="entry name" value="DEXQc_UvrD"/>
    <property type="match status" value="1"/>
</dbReference>
<keyword evidence="7" id="KW-0413">Isomerase</keyword>
<accession>A0A1C0A6T6</accession>
<evidence type="ECO:0000256" key="2">
    <source>
        <dbReference type="ARBA" id="ARBA00022741"/>
    </source>
</evidence>
<evidence type="ECO:0000256" key="9">
    <source>
        <dbReference type="ARBA" id="ARBA00034808"/>
    </source>
</evidence>
<dbReference type="PROSITE" id="PS51217">
    <property type="entry name" value="UVRD_HELICASE_CTER"/>
    <property type="match status" value="1"/>
</dbReference>
<feature type="domain" description="UvrD-like helicase ATP-binding" evidence="12">
    <location>
        <begin position="5"/>
        <end position="289"/>
    </location>
</feature>
<keyword evidence="15" id="KW-1185">Reference proteome</keyword>
<dbReference type="GO" id="GO:0033202">
    <property type="term" value="C:DNA helicase complex"/>
    <property type="evidence" value="ECO:0007669"/>
    <property type="project" value="TreeGrafter"/>
</dbReference>
<evidence type="ECO:0000256" key="3">
    <source>
        <dbReference type="ARBA" id="ARBA00022801"/>
    </source>
</evidence>
<dbReference type="InterPro" id="IPR013986">
    <property type="entry name" value="DExx_box_DNA_helicase_dom_sf"/>
</dbReference>
<dbReference type="Proteomes" id="UP000093514">
    <property type="component" value="Unassembled WGS sequence"/>
</dbReference>
<dbReference type="SUPFAM" id="SSF52540">
    <property type="entry name" value="P-loop containing nucleoside triphosphate hydrolases"/>
    <property type="match status" value="1"/>
</dbReference>
<evidence type="ECO:0000256" key="11">
    <source>
        <dbReference type="PROSITE-ProRule" id="PRU00560"/>
    </source>
</evidence>
<keyword evidence="6" id="KW-0238">DNA-binding</keyword>
<feature type="binding site" evidence="11">
    <location>
        <begin position="26"/>
        <end position="33"/>
    </location>
    <ligand>
        <name>ATP</name>
        <dbReference type="ChEBI" id="CHEBI:30616"/>
    </ligand>
</feature>
<evidence type="ECO:0000259" key="12">
    <source>
        <dbReference type="PROSITE" id="PS51198"/>
    </source>
</evidence>
<dbReference type="EMBL" id="LWDV01000009">
    <property type="protein sequence ID" value="OCL25967.1"/>
    <property type="molecule type" value="Genomic_DNA"/>
</dbReference>
<evidence type="ECO:0000259" key="13">
    <source>
        <dbReference type="PROSITE" id="PS51217"/>
    </source>
</evidence>
<organism evidence="14 15">
    <name type="scientific">Orenia metallireducens</name>
    <dbReference type="NCBI Taxonomy" id="1413210"/>
    <lineage>
        <taxon>Bacteria</taxon>
        <taxon>Bacillati</taxon>
        <taxon>Bacillota</taxon>
        <taxon>Clostridia</taxon>
        <taxon>Halanaerobiales</taxon>
        <taxon>Halobacteroidaceae</taxon>
        <taxon>Orenia</taxon>
    </lineage>
</organism>
<dbReference type="InterPro" id="IPR014017">
    <property type="entry name" value="DNA_helicase_UvrD-like_C"/>
</dbReference>
<dbReference type="GO" id="GO:0000725">
    <property type="term" value="P:recombinational repair"/>
    <property type="evidence" value="ECO:0007669"/>
    <property type="project" value="TreeGrafter"/>
</dbReference>
<evidence type="ECO:0000256" key="5">
    <source>
        <dbReference type="ARBA" id="ARBA00022840"/>
    </source>
</evidence>
<keyword evidence="2 11" id="KW-0547">Nucleotide-binding</keyword>
<dbReference type="Gene3D" id="1.10.10.160">
    <property type="match status" value="1"/>
</dbReference>
<dbReference type="EC" id="5.6.2.4" evidence="9"/>
<dbReference type="InterPro" id="IPR014016">
    <property type="entry name" value="UvrD-like_ATP-bd"/>
</dbReference>
<dbReference type="PROSITE" id="PS51198">
    <property type="entry name" value="UVRD_HELICASE_ATP_BIND"/>
    <property type="match status" value="1"/>
</dbReference>
<keyword evidence="3 11" id="KW-0378">Hydrolase</keyword>
<dbReference type="GO" id="GO:0043138">
    <property type="term" value="F:3'-5' DNA helicase activity"/>
    <property type="evidence" value="ECO:0007669"/>
    <property type="project" value="UniProtKB-EC"/>
</dbReference>
<reference evidence="14" key="2">
    <citation type="submission" date="2016-08" db="EMBL/GenBank/DDBJ databases">
        <title>Orenia metallireducens sp. nov. strain Z6, a Novel Metal-reducing Firmicute from the Deep Subsurface.</title>
        <authorList>
            <person name="Maxim B.I."/>
            <person name="Kenneth K."/>
            <person name="Flynn T.M."/>
            <person name="Oloughlin E.J."/>
            <person name="Locke R.A."/>
            <person name="Weber J.R."/>
            <person name="Egan S.M."/>
            <person name="Mackie R.I."/>
            <person name="Cann I.K."/>
        </authorList>
    </citation>
    <scope>NUCLEOTIDE SEQUENCE [LARGE SCALE GENOMIC DNA]</scope>
    <source>
        <strain evidence="14">Z6</strain>
    </source>
</reference>
<dbReference type="GO" id="GO:0003677">
    <property type="term" value="F:DNA binding"/>
    <property type="evidence" value="ECO:0007669"/>
    <property type="project" value="UniProtKB-KW"/>
</dbReference>
<comment type="catalytic activity">
    <reaction evidence="8">
        <text>Couples ATP hydrolysis with the unwinding of duplex DNA by translocating in the 3'-5' direction.</text>
        <dbReference type="EC" id="5.6.2.4"/>
    </reaction>
</comment>
<gene>
    <name evidence="14" type="ORF">U472_08030</name>
</gene>
<proteinExistence type="inferred from homology"/>
<dbReference type="Gene3D" id="3.40.50.300">
    <property type="entry name" value="P-loop containing nucleotide triphosphate hydrolases"/>
    <property type="match status" value="2"/>
</dbReference>
<dbReference type="InterPro" id="IPR027417">
    <property type="entry name" value="P-loop_NTPase"/>
</dbReference>